<dbReference type="PANTHER" id="PTHR43711:SF26">
    <property type="entry name" value="SENSOR HISTIDINE KINASE RCSC"/>
    <property type="match status" value="1"/>
</dbReference>
<feature type="domain" description="Histidine kinase/HSP90-like ATPase" evidence="6">
    <location>
        <begin position="2"/>
        <end position="57"/>
    </location>
</feature>
<evidence type="ECO:0000256" key="3">
    <source>
        <dbReference type="ARBA" id="ARBA00022679"/>
    </source>
</evidence>
<dbReference type="GO" id="GO:0016301">
    <property type="term" value="F:kinase activity"/>
    <property type="evidence" value="ECO:0007669"/>
    <property type="project" value="UniProtKB-KW"/>
</dbReference>
<keyword evidence="3" id="KW-0808">Transferase</keyword>
<comment type="caution">
    <text evidence="7">The sequence shown here is derived from an EMBL/GenBank/DDBJ whole genome shotgun (WGS) entry which is preliminary data.</text>
</comment>
<evidence type="ECO:0000259" key="6">
    <source>
        <dbReference type="Pfam" id="PF02518"/>
    </source>
</evidence>
<evidence type="ECO:0000313" key="8">
    <source>
        <dbReference type="Proteomes" id="UP001267290"/>
    </source>
</evidence>
<dbReference type="InterPro" id="IPR003594">
    <property type="entry name" value="HATPase_dom"/>
</dbReference>
<dbReference type="Pfam" id="PF02518">
    <property type="entry name" value="HATPase_c"/>
    <property type="match status" value="1"/>
</dbReference>
<dbReference type="RefSeq" id="WP_310226227.1">
    <property type="nucleotide sequence ID" value="NZ_JAVDSB010000002.1"/>
</dbReference>
<protein>
    <recommendedName>
        <fullName evidence="2">histidine kinase</fullName>
        <ecNumber evidence="2">2.7.13.3</ecNumber>
    </recommendedName>
</protein>
<dbReference type="Proteomes" id="UP001267290">
    <property type="component" value="Unassembled WGS sequence"/>
</dbReference>
<organism evidence="7 8">
    <name type="scientific">Paenibacillus qinlingensis</name>
    <dbReference type="NCBI Taxonomy" id="1837343"/>
    <lineage>
        <taxon>Bacteria</taxon>
        <taxon>Bacillati</taxon>
        <taxon>Bacillota</taxon>
        <taxon>Bacilli</taxon>
        <taxon>Bacillales</taxon>
        <taxon>Paenibacillaceae</taxon>
        <taxon>Paenibacillus</taxon>
    </lineage>
</organism>
<dbReference type="EMBL" id="JAVDSB010000002">
    <property type="protein sequence ID" value="MDR6550969.1"/>
    <property type="molecule type" value="Genomic_DNA"/>
</dbReference>
<keyword evidence="4 7" id="KW-0418">Kinase</keyword>
<evidence type="ECO:0000256" key="5">
    <source>
        <dbReference type="ARBA" id="ARBA00023012"/>
    </source>
</evidence>
<reference evidence="7 8" key="1">
    <citation type="submission" date="2023-07" db="EMBL/GenBank/DDBJ databases">
        <title>Sorghum-associated microbial communities from plants grown in Nebraska, USA.</title>
        <authorList>
            <person name="Schachtman D."/>
        </authorList>
    </citation>
    <scope>NUCLEOTIDE SEQUENCE [LARGE SCALE GENOMIC DNA]</scope>
    <source>
        <strain evidence="7 8">CC258</strain>
    </source>
</reference>
<dbReference type="SUPFAM" id="SSF55874">
    <property type="entry name" value="ATPase domain of HSP90 chaperone/DNA topoisomerase II/histidine kinase"/>
    <property type="match status" value="1"/>
</dbReference>
<evidence type="ECO:0000313" key="7">
    <source>
        <dbReference type="EMBL" id="MDR6550969.1"/>
    </source>
</evidence>
<evidence type="ECO:0000256" key="1">
    <source>
        <dbReference type="ARBA" id="ARBA00000085"/>
    </source>
</evidence>
<keyword evidence="8" id="KW-1185">Reference proteome</keyword>
<gene>
    <name evidence="7" type="ORF">J2736_002156</name>
</gene>
<name>A0ABU1NUG1_9BACL</name>
<dbReference type="InterPro" id="IPR050736">
    <property type="entry name" value="Sensor_HK_Regulatory"/>
</dbReference>
<sequence>MLDLIIRNLLSNAIKFTDSGGHILVHAATDNDKMIVSVSDTGAGMTSDQVLMFADHVPKQESYSTTNR</sequence>
<dbReference type="EC" id="2.7.13.3" evidence="2"/>
<keyword evidence="5" id="KW-0902">Two-component regulatory system</keyword>
<evidence type="ECO:0000256" key="2">
    <source>
        <dbReference type="ARBA" id="ARBA00012438"/>
    </source>
</evidence>
<dbReference type="PANTHER" id="PTHR43711">
    <property type="entry name" value="TWO-COMPONENT HISTIDINE KINASE"/>
    <property type="match status" value="1"/>
</dbReference>
<proteinExistence type="predicted"/>
<accession>A0ABU1NUG1</accession>
<dbReference type="InterPro" id="IPR036890">
    <property type="entry name" value="HATPase_C_sf"/>
</dbReference>
<dbReference type="Gene3D" id="3.30.565.10">
    <property type="entry name" value="Histidine kinase-like ATPase, C-terminal domain"/>
    <property type="match status" value="1"/>
</dbReference>
<evidence type="ECO:0000256" key="4">
    <source>
        <dbReference type="ARBA" id="ARBA00022777"/>
    </source>
</evidence>
<comment type="catalytic activity">
    <reaction evidence="1">
        <text>ATP + protein L-histidine = ADP + protein N-phospho-L-histidine.</text>
        <dbReference type="EC" id="2.7.13.3"/>
    </reaction>
</comment>